<proteinExistence type="predicted"/>
<evidence type="ECO:0000313" key="1">
    <source>
        <dbReference type="EMBL" id="KAK8883265.1"/>
    </source>
</evidence>
<dbReference type="EMBL" id="JAPFFF010000009">
    <property type="protein sequence ID" value="KAK8883265.1"/>
    <property type="molecule type" value="Genomic_DNA"/>
</dbReference>
<dbReference type="Proteomes" id="UP001470230">
    <property type="component" value="Unassembled WGS sequence"/>
</dbReference>
<evidence type="ECO:0000313" key="2">
    <source>
        <dbReference type="Proteomes" id="UP001470230"/>
    </source>
</evidence>
<keyword evidence="2" id="KW-1185">Reference proteome</keyword>
<organism evidence="1 2">
    <name type="scientific">Tritrichomonas musculus</name>
    <dbReference type="NCBI Taxonomy" id="1915356"/>
    <lineage>
        <taxon>Eukaryota</taxon>
        <taxon>Metamonada</taxon>
        <taxon>Parabasalia</taxon>
        <taxon>Tritrichomonadida</taxon>
        <taxon>Tritrichomonadidae</taxon>
        <taxon>Tritrichomonas</taxon>
    </lineage>
</organism>
<protein>
    <submittedName>
        <fullName evidence="1">Uncharacterized protein</fullName>
    </submittedName>
</protein>
<accession>A0ABR2JZI3</accession>
<name>A0ABR2JZI3_9EUKA</name>
<gene>
    <name evidence="1" type="ORF">M9Y10_045916</name>
</gene>
<reference evidence="1 2" key="1">
    <citation type="submission" date="2024-04" db="EMBL/GenBank/DDBJ databases">
        <title>Tritrichomonas musculus Genome.</title>
        <authorList>
            <person name="Alves-Ferreira E."/>
            <person name="Grigg M."/>
            <person name="Lorenzi H."/>
            <person name="Galac M."/>
        </authorList>
    </citation>
    <scope>NUCLEOTIDE SEQUENCE [LARGE SCALE GENOMIC DNA]</scope>
    <source>
        <strain evidence="1 2">EAF2021</strain>
    </source>
</reference>
<comment type="caution">
    <text evidence="1">The sequence shown here is derived from an EMBL/GenBank/DDBJ whole genome shotgun (WGS) entry which is preliminary data.</text>
</comment>
<sequence>MNQSSPFYPTITRVLELISSNNEVAGQIHPHLLSLKEELQGFPLQDNIFDINNNQDGGNIANVDELSPNDRRILAEVKETMTNQYAIQFLERVRLENHLTVEKMRQLSVTIANKCGIQTDSQQFRSIENIYRWFDDNWEQIEPFTSNMQIVNCDSK</sequence>